<evidence type="ECO:0000313" key="2">
    <source>
        <dbReference type="Proteomes" id="UP000661607"/>
    </source>
</evidence>
<dbReference type="EMBL" id="JADBEF010000001">
    <property type="protein sequence ID" value="MBE1563440.1"/>
    <property type="molecule type" value="Genomic_DNA"/>
</dbReference>
<evidence type="ECO:0000313" key="1">
    <source>
        <dbReference type="EMBL" id="MBE1563440.1"/>
    </source>
</evidence>
<name>A0ABR9KN50_9ACTN</name>
<accession>A0ABR9KN50</accession>
<organism evidence="1 2">
    <name type="scientific">Nonomuraea africana</name>
    <dbReference type="NCBI Taxonomy" id="46171"/>
    <lineage>
        <taxon>Bacteria</taxon>
        <taxon>Bacillati</taxon>
        <taxon>Actinomycetota</taxon>
        <taxon>Actinomycetes</taxon>
        <taxon>Streptosporangiales</taxon>
        <taxon>Streptosporangiaceae</taxon>
        <taxon>Nonomuraea</taxon>
    </lineage>
</organism>
<reference evidence="1 2" key="1">
    <citation type="submission" date="2020-10" db="EMBL/GenBank/DDBJ databases">
        <title>Sequencing the genomes of 1000 actinobacteria strains.</title>
        <authorList>
            <person name="Klenk H.-P."/>
        </authorList>
    </citation>
    <scope>NUCLEOTIDE SEQUENCE [LARGE SCALE GENOMIC DNA]</scope>
    <source>
        <strain evidence="1 2">DSM 43748</strain>
    </source>
</reference>
<gene>
    <name evidence="1" type="ORF">H4W81_006219</name>
</gene>
<dbReference type="RefSeq" id="WP_225958866.1">
    <property type="nucleotide sequence ID" value="NZ_BAAASY010000006.1"/>
</dbReference>
<sequence>MSIVDDGWILFDRRKQALHDKAAKTVVVDA</sequence>
<comment type="caution">
    <text evidence="1">The sequence shown here is derived from an EMBL/GenBank/DDBJ whole genome shotgun (WGS) entry which is preliminary data.</text>
</comment>
<keyword evidence="2" id="KW-1185">Reference proteome</keyword>
<proteinExistence type="predicted"/>
<dbReference type="Proteomes" id="UP000661607">
    <property type="component" value="Unassembled WGS sequence"/>
</dbReference>
<protein>
    <submittedName>
        <fullName evidence="1">RDD family membrane protein YckC</fullName>
    </submittedName>
</protein>